<keyword evidence="2" id="KW-1185">Reference proteome</keyword>
<evidence type="ECO:0000313" key="2">
    <source>
        <dbReference type="Proteomes" id="UP000245934"/>
    </source>
</evidence>
<dbReference type="OrthoDB" id="110994at2157"/>
<name>A0A2V2N5C4_9EURY</name>
<dbReference type="RefSeq" id="WP_109940134.1">
    <property type="nucleotide sequence ID" value="NZ_CP176366.1"/>
</dbReference>
<dbReference type="AlphaFoldDB" id="A0A2V2N5C4"/>
<comment type="caution">
    <text evidence="1">The sequence shown here is derived from an EMBL/GenBank/DDBJ whole genome shotgun (WGS) entry which is preliminary data.</text>
</comment>
<sequence>MDYVRVLCGKEEKLPIYSDIAHCLENITQFPDLIEPIYRDAITQNEITLEKLRFALLRLQLYSEIHRNSDMEEAQKMRFVSEMIERTIFGGLFIERESYVSE</sequence>
<dbReference type="EMBL" id="QGMZ01000011">
    <property type="protein sequence ID" value="PWR75272.1"/>
    <property type="molecule type" value="Genomic_DNA"/>
</dbReference>
<accession>A0A2V2N5C4</accession>
<dbReference type="GeneID" id="97610808"/>
<dbReference type="Proteomes" id="UP000245934">
    <property type="component" value="Unassembled WGS sequence"/>
</dbReference>
<evidence type="ECO:0000313" key="1">
    <source>
        <dbReference type="EMBL" id="PWR75272.1"/>
    </source>
</evidence>
<protein>
    <submittedName>
        <fullName evidence="1">Uncharacterized protein</fullName>
    </submittedName>
</protein>
<gene>
    <name evidence="1" type="ORF">DLD82_05660</name>
</gene>
<reference evidence="1 2" key="1">
    <citation type="submission" date="2018-05" db="EMBL/GenBank/DDBJ databases">
        <title>Draft genome of Methanospirillum stamsii Pt1.</title>
        <authorList>
            <person name="Dueholm M.S."/>
            <person name="Nielsen P.H."/>
            <person name="Bakmann L.F."/>
            <person name="Otzen D.E."/>
        </authorList>
    </citation>
    <scope>NUCLEOTIDE SEQUENCE [LARGE SCALE GENOMIC DNA]</scope>
    <source>
        <strain evidence="1 2">Pt1</strain>
    </source>
</reference>
<organism evidence="1 2">
    <name type="scientific">Methanospirillum stamsii</name>
    <dbReference type="NCBI Taxonomy" id="1277351"/>
    <lineage>
        <taxon>Archaea</taxon>
        <taxon>Methanobacteriati</taxon>
        <taxon>Methanobacteriota</taxon>
        <taxon>Stenosarchaea group</taxon>
        <taxon>Methanomicrobia</taxon>
        <taxon>Methanomicrobiales</taxon>
        <taxon>Methanospirillaceae</taxon>
        <taxon>Methanospirillum</taxon>
    </lineage>
</organism>
<proteinExistence type="predicted"/>